<feature type="region of interest" description="Disordered" evidence="1">
    <location>
        <begin position="508"/>
        <end position="568"/>
    </location>
</feature>
<comment type="caution">
    <text evidence="2">The sequence shown here is derived from an EMBL/GenBank/DDBJ whole genome shotgun (WGS) entry which is preliminary data.</text>
</comment>
<sequence length="1678" mass="178670">MTKDGSVRGLRSLFGRRRRISQEHPALTPMTIYQVSDGSAQAQREPQHPVPSGKVYPSSPEDVEVILASGPAFEEPSEQRRQTNAPEDESLEMLEDGDEDDGMSPATSCGDIGDSRPSRTYSRPQPPSISHNPSPQPPSGKRNRRDSVTSISSVRSWRSLFRLSQSSTNDRGAQEDQEIKRTGSVSSIRSLAISSPVAIQASTSSAVEIGTLPQPSKPLRARASSPAMTQQARFEQRPPVPLRNALETDDDHGRRQLLHSAVSHASHSPTLQTRDGQGSGRQGGFRKRSSSIASLSSLFGAAIGIGSRNRERVNSGAAVQPVSAPGIALSNSTTSFTILSAPQGPAPLNVSKKGLFKPITVQPAAPAVSGLTSGADLGCAPKHSLASSADAEGKSSKRWKFRSRRKTAEVTAQTLKAMTQSRAVELNDYREREGPEGSSPSLASSSALGVTVHSQFDSNSSDRTGFNSSPVSQPYEDEGPRPTSSGLLSRWANQLSGRTRLSSTNSALSYNSDVRSNPSSAEGYAISQQSGAGNPLMRQTGNHIGQSPDAMEIASNGPPSHAASSPGSLNHWLTDLDLNIQGPYAFANSQAHNGINPNDNKRMFGDLPDPRTHQALDDMFSVQSNNGSAESVVFLIKPTAEPMAPDAEANGGPRPQLSRRSTRDSARNSMKATANEHRLSTRLSGSHAGHIDRICEGLPERSDTVKQDLHTAQASTSSAVADQSQTPAKAPPLPERFSSRNQLPTRSSAVSQLCSLQSDIVSHSYDDETEVVAHLDTERKEGDQAELPFEDQQGMESQQVDPWSGSYGNLGLVAESDSAAAVIAEMMDSSSNVSIQNLETRPKVMPASPIRQLSTVESISPVEAEDDMLAAFPVLSSREAMSVKSGQDELFVSEMSIDISATSCDVVFAQKIVIEAVALNTLPAALSPTPAERPVEPRAEVAIPTHATITGLAISSNHLVGATVEQAVEVTASLANLGSMSMISNASSMLAVRNSLEAPEPLTPSEPMATPSLRSGSFSSSSTEASSDSLCSISHRADYGGQLPGSMADIASTPFKSSKTLAKEEDHFDQWGSAPNGLMIDLSMNGKPAPQHFEDAVRSFQDRQRQHSRTQTTETEGWTELGPLLGVNSALSLPVTSMMVGIDAAGELSPVKPSRSRPLAPSMSILNSAQGRPTSSIGSKLVFALPRHKSGNAIGYNVQISATMPEILQQKVALEGKRASVPNGLVSLNEFLTELKTPVDLARPPPPLLQARRHSRSKTSDGTTEHRARRTRTQSAQENESPHEEQKGEGLSSRQRRRVRTTSASTTLRSNQPTTSFYPGLGVQNGPTSLPEEEEGDDSSLIRLDWQQFALGRIGATLRNVELDADASHRAMHTQSPPRSKAAATAAARVSAAISVPANRGRRSDGSDRILSLLEDYEDERDRSEGSDSLRPDEAPRSSTPSPMVSSAASPSPSRAARLNPVASALRKEIRISPSETEDTSGALSEMPSTAMARCHEPLEEESAFDVLQPVHKTTTAFSDGTTQQPPLVRVDKVLPAVSSDDDEIKLLGVCLSLVANAKPSGTRPIADLAESSIAAASAGANTSIDASTNSNSGVAYFSADLSSETEMSTVDIVEHLLRKAMWARYEKEAVAARRKHEEGRDVAASSASAIGEEGGKQTPSIPRLAVTDVDEGDLELD</sequence>
<feature type="region of interest" description="Disordered" evidence="1">
    <location>
        <begin position="1634"/>
        <end position="1678"/>
    </location>
</feature>
<feature type="region of interest" description="Disordered" evidence="1">
    <location>
        <begin position="209"/>
        <end position="247"/>
    </location>
</feature>
<feature type="region of interest" description="Disordered" evidence="1">
    <location>
        <begin position="384"/>
        <end position="407"/>
    </location>
</feature>
<feature type="region of interest" description="Disordered" evidence="1">
    <location>
        <begin position="643"/>
        <end position="687"/>
    </location>
</feature>
<feature type="compositionally biased region" description="Basic and acidic residues" evidence="1">
    <location>
        <begin position="172"/>
        <end position="181"/>
    </location>
</feature>
<feature type="compositionally biased region" description="Low complexity" evidence="1">
    <location>
        <begin position="1437"/>
        <end position="1458"/>
    </location>
</feature>
<feature type="compositionally biased region" description="Basic and acidic residues" evidence="1">
    <location>
        <begin position="1420"/>
        <end position="1436"/>
    </location>
</feature>
<feature type="compositionally biased region" description="Polar residues" evidence="1">
    <location>
        <begin position="455"/>
        <end position="472"/>
    </location>
</feature>
<feature type="region of interest" description="Disordered" evidence="1">
    <location>
        <begin position="1"/>
        <end position="186"/>
    </location>
</feature>
<feature type="region of interest" description="Disordered" evidence="1">
    <location>
        <begin position="455"/>
        <end position="488"/>
    </location>
</feature>
<feature type="compositionally biased region" description="Acidic residues" evidence="1">
    <location>
        <begin position="1669"/>
        <end position="1678"/>
    </location>
</feature>
<feature type="compositionally biased region" description="Low complexity" evidence="1">
    <location>
        <begin position="1301"/>
        <end position="1310"/>
    </location>
</feature>
<feature type="region of interest" description="Disordered" evidence="1">
    <location>
        <begin position="1415"/>
        <end position="1485"/>
    </location>
</feature>
<feature type="compositionally biased region" description="Acidic residues" evidence="1">
    <location>
        <begin position="86"/>
        <end position="102"/>
    </location>
</feature>
<evidence type="ECO:0000256" key="1">
    <source>
        <dbReference type="SAM" id="MobiDB-lite"/>
    </source>
</evidence>
<dbReference type="EMBL" id="LWDD02000086">
    <property type="protein sequence ID" value="KAE8264157.1"/>
    <property type="molecule type" value="Genomic_DNA"/>
</dbReference>
<feature type="compositionally biased region" description="Low complexity" evidence="1">
    <location>
        <begin position="1012"/>
        <end position="1026"/>
    </location>
</feature>
<reference evidence="2" key="2">
    <citation type="journal article" date="2019" name="IMA Fungus">
        <title>Genome sequencing and comparison of five Tilletia species to identify candidate genes for the detection of regulated species infecting wheat.</title>
        <authorList>
            <person name="Nguyen H.D.T."/>
            <person name="Sultana T."/>
            <person name="Kesanakurti P."/>
            <person name="Hambleton S."/>
        </authorList>
    </citation>
    <scope>NUCLEOTIDE SEQUENCE</scope>
    <source>
        <strain evidence="2">DAOMC 238032</strain>
    </source>
</reference>
<feature type="region of interest" description="Disordered" evidence="1">
    <location>
        <begin position="1239"/>
        <end position="1339"/>
    </location>
</feature>
<feature type="compositionally biased region" description="Polar residues" evidence="1">
    <location>
        <begin position="31"/>
        <end position="44"/>
    </location>
</feature>
<feature type="compositionally biased region" description="Low complexity" evidence="1">
    <location>
        <begin position="554"/>
        <end position="568"/>
    </location>
</feature>
<gene>
    <name evidence="2" type="ORF">A4X03_0g1146</name>
</gene>
<proteinExistence type="predicted"/>
<feature type="compositionally biased region" description="Polar residues" evidence="1">
    <location>
        <begin position="148"/>
        <end position="171"/>
    </location>
</feature>
<protein>
    <submittedName>
        <fullName evidence="2">Uncharacterized protein</fullName>
    </submittedName>
</protein>
<feature type="compositionally biased region" description="Polar residues" evidence="1">
    <location>
        <begin position="508"/>
        <end position="545"/>
    </location>
</feature>
<accession>A0A177UQT0</accession>
<dbReference type="Proteomes" id="UP000077671">
    <property type="component" value="Unassembled WGS sequence"/>
</dbReference>
<feature type="compositionally biased region" description="Polar residues" evidence="1">
    <location>
        <begin position="710"/>
        <end position="727"/>
    </location>
</feature>
<evidence type="ECO:0000313" key="3">
    <source>
        <dbReference type="Proteomes" id="UP000077671"/>
    </source>
</evidence>
<feature type="compositionally biased region" description="Basic residues" evidence="1">
    <location>
        <begin position="396"/>
        <end position="405"/>
    </location>
</feature>
<feature type="compositionally biased region" description="Polar residues" evidence="1">
    <location>
        <begin position="118"/>
        <end position="133"/>
    </location>
</feature>
<organism evidence="2 3">
    <name type="scientific">Tilletia caries</name>
    <name type="common">wheat bunt fungus</name>
    <dbReference type="NCBI Taxonomy" id="13290"/>
    <lineage>
        <taxon>Eukaryota</taxon>
        <taxon>Fungi</taxon>
        <taxon>Dikarya</taxon>
        <taxon>Basidiomycota</taxon>
        <taxon>Ustilaginomycotina</taxon>
        <taxon>Exobasidiomycetes</taxon>
        <taxon>Tilletiales</taxon>
        <taxon>Tilletiaceae</taxon>
        <taxon>Tilletia</taxon>
    </lineage>
</organism>
<feature type="region of interest" description="Disordered" evidence="1">
    <location>
        <begin position="704"/>
        <end position="741"/>
    </location>
</feature>
<reference evidence="2" key="1">
    <citation type="submission" date="2016-04" db="EMBL/GenBank/DDBJ databases">
        <authorList>
            <person name="Nguyen H.D."/>
            <person name="Kesanakurti P."/>
            <person name="Cullis J."/>
            <person name="Levesque C.A."/>
            <person name="Hambleton S."/>
        </authorList>
    </citation>
    <scope>NUCLEOTIDE SEQUENCE</scope>
    <source>
        <strain evidence="2">DAOMC 238032</strain>
    </source>
</reference>
<feature type="region of interest" description="Disordered" evidence="1">
    <location>
        <begin position="261"/>
        <end position="287"/>
    </location>
</feature>
<feature type="region of interest" description="Disordered" evidence="1">
    <location>
        <begin position="999"/>
        <end position="1026"/>
    </location>
</feature>
<name>A0A177UQT0_9BASI</name>
<evidence type="ECO:0000313" key="2">
    <source>
        <dbReference type="EMBL" id="KAE8264157.1"/>
    </source>
</evidence>